<reference evidence="3 4" key="2">
    <citation type="submission" date="2007-11" db="EMBL/GenBank/DDBJ databases">
        <authorList>
            <person name="Fulton L."/>
            <person name="Clifton S."/>
            <person name="Fulton B."/>
            <person name="Xu J."/>
            <person name="Minx P."/>
            <person name="Pepin K.H."/>
            <person name="Johnson M."/>
            <person name="Thiruvilangam P."/>
            <person name="Bhonagiri V."/>
            <person name="Nash W.E."/>
            <person name="Mardis E.R."/>
            <person name="Wilson R.K."/>
        </authorList>
    </citation>
    <scope>NUCLEOTIDE SEQUENCE [LARGE SCALE GENOMIC DNA]</scope>
    <source>
        <strain evidence="3 4">ATCC 43183</strain>
    </source>
</reference>
<gene>
    <name evidence="3" type="ORF">BACSTE_02122</name>
</gene>
<accession>B0NRL1</accession>
<reference evidence="3 4" key="1">
    <citation type="submission" date="2007-11" db="EMBL/GenBank/DDBJ databases">
        <title>Draft genome sequence of Bacteroides stercoris(ATCC 43183).</title>
        <authorList>
            <person name="Sudarsanam P."/>
            <person name="Ley R."/>
            <person name="Guruge J."/>
            <person name="Turnbaugh P.J."/>
            <person name="Mahowald M."/>
            <person name="Liep D."/>
            <person name="Gordon J."/>
        </authorList>
    </citation>
    <scope>NUCLEOTIDE SEQUENCE [LARGE SCALE GENOMIC DNA]</scope>
    <source>
        <strain evidence="3 4">ATCC 43183</strain>
    </source>
</reference>
<evidence type="ECO:0000313" key="3">
    <source>
        <dbReference type="EMBL" id="EDS14437.1"/>
    </source>
</evidence>
<comment type="caution">
    <text evidence="3">The sequence shown here is derived from an EMBL/GenBank/DDBJ whole genome shotgun (WGS) entry which is preliminary data.</text>
</comment>
<organism evidence="3 4">
    <name type="scientific">Bacteroides stercoris ATCC 43183</name>
    <dbReference type="NCBI Taxonomy" id="449673"/>
    <lineage>
        <taxon>Bacteria</taxon>
        <taxon>Pseudomonadati</taxon>
        <taxon>Bacteroidota</taxon>
        <taxon>Bacteroidia</taxon>
        <taxon>Bacteroidales</taxon>
        <taxon>Bacteroidaceae</taxon>
        <taxon>Bacteroides</taxon>
    </lineage>
</organism>
<dbReference type="EMBL" id="ABFZ02000020">
    <property type="protein sequence ID" value="EDS14437.1"/>
    <property type="molecule type" value="Genomic_DNA"/>
</dbReference>
<dbReference type="CDD" id="cd06223">
    <property type="entry name" value="PRTases_typeI"/>
    <property type="match status" value="1"/>
</dbReference>
<dbReference type="InterPro" id="IPR044005">
    <property type="entry name" value="DZR_2"/>
</dbReference>
<evidence type="ECO:0000313" key="4">
    <source>
        <dbReference type="Proteomes" id="UP000004713"/>
    </source>
</evidence>
<dbReference type="PANTHER" id="PTHR47505:SF1">
    <property type="entry name" value="DNA UTILIZATION PROTEIN YHGH"/>
    <property type="match status" value="1"/>
</dbReference>
<protein>
    <submittedName>
        <fullName evidence="3">ComF family protein</fullName>
    </submittedName>
</protein>
<comment type="similarity">
    <text evidence="1">Belongs to the ComF/GntX family.</text>
</comment>
<dbReference type="Proteomes" id="UP000004713">
    <property type="component" value="Unassembled WGS sequence"/>
</dbReference>
<dbReference type="InterPro" id="IPR000836">
    <property type="entry name" value="PRTase_dom"/>
</dbReference>
<dbReference type="PANTHER" id="PTHR47505">
    <property type="entry name" value="DNA UTILIZATION PROTEIN YHGH"/>
    <property type="match status" value="1"/>
</dbReference>
<evidence type="ECO:0000256" key="1">
    <source>
        <dbReference type="ARBA" id="ARBA00008007"/>
    </source>
</evidence>
<dbReference type="InterPro" id="IPR029057">
    <property type="entry name" value="PRTase-like"/>
</dbReference>
<dbReference type="Gene3D" id="3.40.50.2020">
    <property type="match status" value="1"/>
</dbReference>
<dbReference type="eggNOG" id="COG1040">
    <property type="taxonomic scope" value="Bacteria"/>
</dbReference>
<evidence type="ECO:0000259" key="2">
    <source>
        <dbReference type="Pfam" id="PF18912"/>
    </source>
</evidence>
<name>B0NRL1_BACSE</name>
<dbReference type="HOGENOM" id="CLU_054549_1_0_10"/>
<feature type="domain" description="Double zinc ribbon" evidence="2">
    <location>
        <begin position="17"/>
        <end position="57"/>
    </location>
</feature>
<dbReference type="AlphaFoldDB" id="B0NRL1"/>
<dbReference type="Pfam" id="PF18912">
    <property type="entry name" value="DZR_2"/>
    <property type="match status" value="1"/>
</dbReference>
<dbReference type="SUPFAM" id="SSF53271">
    <property type="entry name" value="PRTase-like"/>
    <property type="match status" value="1"/>
</dbReference>
<proteinExistence type="inferred from homology"/>
<dbReference type="InterPro" id="IPR051910">
    <property type="entry name" value="ComF/GntX_DNA_util-trans"/>
</dbReference>
<sequence>MKTKFMENTLKAWLLSFLHLFFPRQCVVCGTPLQEGEEAICLKCNMDLPRTDYHLCADNPVERMFWGKIPLERATSYFFYHKGSDFRRILHQLKYGGRKDLGETMGRFMAAELTVSEFFCDVDVIVPVPLHPRKQRMRGYNQSECVAKGVAAVTGIPLDAASVVRKKHTEAQVRKSAYERWKNVNGIFHLRYPERFVGKHILLVDDVLTTGATITTCADVFRDVEGVRISVLTLAVANF</sequence>